<evidence type="ECO:0000259" key="3">
    <source>
        <dbReference type="PROSITE" id="PS51371"/>
    </source>
</evidence>
<protein>
    <recommendedName>
        <fullName evidence="3">CBS domain-containing protein</fullName>
    </recommendedName>
</protein>
<keyword evidence="1 2" id="KW-0129">CBS domain</keyword>
<dbReference type="PROSITE" id="PS51371">
    <property type="entry name" value="CBS"/>
    <property type="match status" value="2"/>
</dbReference>
<dbReference type="EMBL" id="CAJNDS010001282">
    <property type="protein sequence ID" value="CAE7254180.1"/>
    <property type="molecule type" value="Genomic_DNA"/>
</dbReference>
<dbReference type="InterPro" id="IPR046342">
    <property type="entry name" value="CBS_dom_sf"/>
</dbReference>
<evidence type="ECO:0000313" key="4">
    <source>
        <dbReference type="EMBL" id="CAE7254180.1"/>
    </source>
</evidence>
<name>A0A812MCM7_9DINO</name>
<proteinExistence type="predicted"/>
<comment type="caution">
    <text evidence="4">The sequence shown here is derived from an EMBL/GenBank/DDBJ whole genome shotgun (WGS) entry which is preliminary data.</text>
</comment>
<evidence type="ECO:0000256" key="2">
    <source>
        <dbReference type="PROSITE-ProRule" id="PRU00703"/>
    </source>
</evidence>
<dbReference type="AlphaFoldDB" id="A0A812MCM7"/>
<dbReference type="CDD" id="cd02205">
    <property type="entry name" value="CBS_pair_SF"/>
    <property type="match status" value="2"/>
</dbReference>
<dbReference type="Gene3D" id="3.10.580.10">
    <property type="entry name" value="CBS-domain"/>
    <property type="match status" value="2"/>
</dbReference>
<feature type="domain" description="CBS" evidence="3">
    <location>
        <begin position="28"/>
        <end position="85"/>
    </location>
</feature>
<dbReference type="OrthoDB" id="428429at2759"/>
<evidence type="ECO:0000313" key="5">
    <source>
        <dbReference type="Proteomes" id="UP000604046"/>
    </source>
</evidence>
<evidence type="ECO:0000256" key="1">
    <source>
        <dbReference type="ARBA" id="ARBA00023122"/>
    </source>
</evidence>
<feature type="domain" description="CBS" evidence="3">
    <location>
        <begin position="272"/>
        <end position="330"/>
    </location>
</feature>
<dbReference type="PANTHER" id="PTHR43080:SF29">
    <property type="entry name" value="OS02G0818000 PROTEIN"/>
    <property type="match status" value="1"/>
</dbReference>
<dbReference type="Proteomes" id="UP000604046">
    <property type="component" value="Unassembled WGS sequence"/>
</dbReference>
<gene>
    <name evidence="4" type="ORF">SNAT2548_LOCUS12833</name>
</gene>
<reference evidence="4" key="1">
    <citation type="submission" date="2021-02" db="EMBL/GenBank/DDBJ databases">
        <authorList>
            <person name="Dougan E. K."/>
            <person name="Rhodes N."/>
            <person name="Thang M."/>
            <person name="Chan C."/>
        </authorList>
    </citation>
    <scope>NUCLEOTIDE SEQUENCE</scope>
</reference>
<dbReference type="PANTHER" id="PTHR43080">
    <property type="entry name" value="CBS DOMAIN-CONTAINING PROTEIN CBSX3, MITOCHONDRIAL"/>
    <property type="match status" value="1"/>
</dbReference>
<dbReference type="SMART" id="SM00116">
    <property type="entry name" value="CBS"/>
    <property type="match status" value="2"/>
</dbReference>
<dbReference type="InterPro" id="IPR051257">
    <property type="entry name" value="Diverse_CBS-Domain"/>
</dbReference>
<dbReference type="SUPFAM" id="SSF54631">
    <property type="entry name" value="CBS-domain pair"/>
    <property type="match status" value="2"/>
</dbReference>
<sequence>MCFVSSRKAMTVAGSIPRSDVLVGSISASRPTAVCSPDDTLVAASDLLQSTGRTAAVIADDEQTVLGVLTENDMLLAFVEGTVSSCTVGQWLHGGEARLPNFLVPPLSLQPDMPLVEAAARMAVMTNGDFACHHLLVDPGDASRNVALLSALDIARGLLVAASAHASDEAMEVAKLAVTCAMKPRAQVPTCTLAESLGDALDLLHSSNQNCVLAIPTSTEDELEKLEEPEGQGAEHAIVGGAITPGDALRAMSERVNCRSLSLGKWLHKSGISPEHRFVSSESSLADAAAIMCKAGIHHLLVEEPARSKIVGVISALDIVRALAATGMASC</sequence>
<keyword evidence="5" id="KW-1185">Reference proteome</keyword>
<organism evidence="4 5">
    <name type="scientific">Symbiodinium natans</name>
    <dbReference type="NCBI Taxonomy" id="878477"/>
    <lineage>
        <taxon>Eukaryota</taxon>
        <taxon>Sar</taxon>
        <taxon>Alveolata</taxon>
        <taxon>Dinophyceae</taxon>
        <taxon>Suessiales</taxon>
        <taxon>Symbiodiniaceae</taxon>
        <taxon>Symbiodinium</taxon>
    </lineage>
</organism>
<dbReference type="InterPro" id="IPR000644">
    <property type="entry name" value="CBS_dom"/>
</dbReference>
<dbReference type="Pfam" id="PF00571">
    <property type="entry name" value="CBS"/>
    <property type="match status" value="2"/>
</dbReference>
<accession>A0A812MCM7</accession>